<dbReference type="PANTHER" id="PTHR14146">
    <property type="entry name" value="EXOCYST COMPLEX COMPONENT 4"/>
    <property type="match status" value="1"/>
</dbReference>
<protein>
    <recommendedName>
        <fullName evidence="1">Exocyst complex component Sec8</fullName>
    </recommendedName>
</protein>
<dbReference type="GO" id="GO:0006612">
    <property type="term" value="P:protein targeting to membrane"/>
    <property type="evidence" value="ECO:0007669"/>
    <property type="project" value="UniProtKB-UniRule"/>
</dbReference>
<dbReference type="GO" id="GO:0090522">
    <property type="term" value="P:vesicle tethering involved in exocytosis"/>
    <property type="evidence" value="ECO:0007669"/>
    <property type="project" value="UniProtKB-UniRule"/>
</dbReference>
<keyword evidence="3" id="KW-1185">Reference proteome</keyword>
<dbReference type="GO" id="GO:0006893">
    <property type="term" value="P:Golgi to plasma membrane transport"/>
    <property type="evidence" value="ECO:0007669"/>
    <property type="project" value="TreeGrafter"/>
</dbReference>
<comment type="similarity">
    <text evidence="1">Belongs to the SEC8 family.</text>
</comment>
<accession>A0A453RT48</accession>
<dbReference type="EnsemblPlants" id="AET7Gv20690800.19">
    <property type="protein sequence ID" value="AET7Gv20690800.19"/>
    <property type="gene ID" value="AET7Gv20690800"/>
</dbReference>
<dbReference type="GO" id="GO:0000145">
    <property type="term" value="C:exocyst"/>
    <property type="evidence" value="ECO:0007669"/>
    <property type="project" value="UniProtKB-UniRule"/>
</dbReference>
<reference evidence="2" key="3">
    <citation type="journal article" date="2017" name="Nature">
        <title>Genome sequence of the progenitor of the wheat D genome Aegilops tauschii.</title>
        <authorList>
            <person name="Luo M.C."/>
            <person name="Gu Y.Q."/>
            <person name="Puiu D."/>
            <person name="Wang H."/>
            <person name="Twardziok S.O."/>
            <person name="Deal K.R."/>
            <person name="Huo N."/>
            <person name="Zhu T."/>
            <person name="Wang L."/>
            <person name="Wang Y."/>
            <person name="McGuire P.E."/>
            <person name="Liu S."/>
            <person name="Long H."/>
            <person name="Ramasamy R.K."/>
            <person name="Rodriguez J.C."/>
            <person name="Van S.L."/>
            <person name="Yuan L."/>
            <person name="Wang Z."/>
            <person name="Xia Z."/>
            <person name="Xiao L."/>
            <person name="Anderson O.D."/>
            <person name="Ouyang S."/>
            <person name="Liang Y."/>
            <person name="Zimin A.V."/>
            <person name="Pertea G."/>
            <person name="Qi P."/>
            <person name="Bennetzen J.L."/>
            <person name="Dai X."/>
            <person name="Dawson M.W."/>
            <person name="Muller H.G."/>
            <person name="Kugler K."/>
            <person name="Rivarola-Duarte L."/>
            <person name="Spannagl M."/>
            <person name="Mayer K.F.X."/>
            <person name="Lu F.H."/>
            <person name="Bevan M.W."/>
            <person name="Leroy P."/>
            <person name="Li P."/>
            <person name="You F.M."/>
            <person name="Sun Q."/>
            <person name="Liu Z."/>
            <person name="Lyons E."/>
            <person name="Wicker T."/>
            <person name="Salzberg S.L."/>
            <person name="Devos K.M."/>
            <person name="Dvorak J."/>
        </authorList>
    </citation>
    <scope>NUCLEOTIDE SEQUENCE [LARGE SCALE GENOMIC DNA]</scope>
    <source>
        <strain evidence="2">cv. AL8/78</strain>
    </source>
</reference>
<evidence type="ECO:0000313" key="3">
    <source>
        <dbReference type="Proteomes" id="UP000015105"/>
    </source>
</evidence>
<keyword evidence="1" id="KW-0813">Transport</keyword>
<dbReference type="AlphaFoldDB" id="A0A453RT48"/>
<proteinExistence type="inferred from homology"/>
<evidence type="ECO:0000256" key="1">
    <source>
        <dbReference type="RuleBase" id="RU367079"/>
    </source>
</evidence>
<keyword evidence="1" id="KW-0268">Exocytosis</keyword>
<name>A0A453RT48_AEGTS</name>
<dbReference type="Proteomes" id="UP000015105">
    <property type="component" value="Chromosome 7D"/>
</dbReference>
<reference evidence="2" key="5">
    <citation type="journal article" date="2021" name="G3 (Bethesda)">
        <title>Aegilops tauschii genome assembly Aet v5.0 features greater sequence contiguity and improved annotation.</title>
        <authorList>
            <person name="Wang L."/>
            <person name="Zhu T."/>
            <person name="Rodriguez J.C."/>
            <person name="Deal K.R."/>
            <person name="Dubcovsky J."/>
            <person name="McGuire P.E."/>
            <person name="Lux T."/>
            <person name="Spannagl M."/>
            <person name="Mayer K.F.X."/>
            <person name="Baldrich P."/>
            <person name="Meyers B.C."/>
            <person name="Huo N."/>
            <person name="Gu Y.Q."/>
            <person name="Zhou H."/>
            <person name="Devos K.M."/>
            <person name="Bennetzen J.L."/>
            <person name="Unver T."/>
            <person name="Budak H."/>
            <person name="Gulick P.J."/>
            <person name="Galiba G."/>
            <person name="Kalapos B."/>
            <person name="Nelson D.R."/>
            <person name="Li P."/>
            <person name="You F.M."/>
            <person name="Luo M.C."/>
            <person name="Dvorak J."/>
        </authorList>
    </citation>
    <scope>NUCLEOTIDE SEQUENCE [LARGE SCALE GENOMIC DNA]</scope>
    <source>
        <strain evidence="2">cv. AL8/78</strain>
    </source>
</reference>
<comment type="function">
    <text evidence="1">Component of the exocyst complex involved in the docking of exocytic vesicles with fusion sites on the plasma membrane.</text>
</comment>
<dbReference type="PANTHER" id="PTHR14146:SF0">
    <property type="entry name" value="EXOCYST COMPLEX COMPONENT 4"/>
    <property type="match status" value="1"/>
</dbReference>
<dbReference type="GO" id="GO:0015031">
    <property type="term" value="P:protein transport"/>
    <property type="evidence" value="ECO:0007669"/>
    <property type="project" value="UniProtKB-KW"/>
</dbReference>
<evidence type="ECO:0000313" key="2">
    <source>
        <dbReference type="EnsemblPlants" id="AET7Gv20690800.19"/>
    </source>
</evidence>
<reference evidence="3" key="1">
    <citation type="journal article" date="2014" name="Science">
        <title>Ancient hybridizations among the ancestral genomes of bread wheat.</title>
        <authorList>
            <consortium name="International Wheat Genome Sequencing Consortium,"/>
            <person name="Marcussen T."/>
            <person name="Sandve S.R."/>
            <person name="Heier L."/>
            <person name="Spannagl M."/>
            <person name="Pfeifer M."/>
            <person name="Jakobsen K.S."/>
            <person name="Wulff B.B."/>
            <person name="Steuernagel B."/>
            <person name="Mayer K.F."/>
            <person name="Olsen O.A."/>
        </authorList>
    </citation>
    <scope>NUCLEOTIDE SEQUENCE [LARGE SCALE GENOMIC DNA]</scope>
    <source>
        <strain evidence="3">cv. AL8/78</strain>
    </source>
</reference>
<sequence>VGALQDVRSDLTKLRGALFYKILEELHCHLYNNGEYSLVTLSMVDSEDIPTSGATGRLVNSMQPLSRRTMSIKGENHFSGPATADGITKTSSVGCSSFDGPDDDSSLGGGCGRKDSKSFSCEIPIFLSCATPDEFLESMRKADAPLNVKYLRTLVQCLSMLRKVAAAGAVICQRVRPTIHDVITSKIKSYAREASKSNIDKVAKRTASDLSHSHGAVTCYQLPKQKKKNEASTLATQLVASPISPVMAPTGDAQHAASQLLGSIFECLVGILGKRSAQFLALSKLNPVIMYV</sequence>
<dbReference type="InterPro" id="IPR039682">
    <property type="entry name" value="Sec8/EXOC4"/>
</dbReference>
<keyword evidence="1" id="KW-0653">Protein transport</keyword>
<reference evidence="2" key="4">
    <citation type="submission" date="2019-03" db="UniProtKB">
        <authorList>
            <consortium name="EnsemblPlants"/>
        </authorList>
    </citation>
    <scope>IDENTIFICATION</scope>
</reference>
<organism evidence="2 3">
    <name type="scientific">Aegilops tauschii subsp. strangulata</name>
    <name type="common">Goatgrass</name>
    <dbReference type="NCBI Taxonomy" id="200361"/>
    <lineage>
        <taxon>Eukaryota</taxon>
        <taxon>Viridiplantae</taxon>
        <taxon>Streptophyta</taxon>
        <taxon>Embryophyta</taxon>
        <taxon>Tracheophyta</taxon>
        <taxon>Spermatophyta</taxon>
        <taxon>Magnoliopsida</taxon>
        <taxon>Liliopsida</taxon>
        <taxon>Poales</taxon>
        <taxon>Poaceae</taxon>
        <taxon>BOP clade</taxon>
        <taxon>Pooideae</taxon>
        <taxon>Triticodae</taxon>
        <taxon>Triticeae</taxon>
        <taxon>Triticinae</taxon>
        <taxon>Aegilops</taxon>
    </lineage>
</organism>
<dbReference type="Gramene" id="AET7Gv20690800.19">
    <property type="protein sequence ID" value="AET7Gv20690800.19"/>
    <property type="gene ID" value="AET7Gv20690800"/>
</dbReference>
<reference evidence="3" key="2">
    <citation type="journal article" date="2017" name="Nat. Plants">
        <title>The Aegilops tauschii genome reveals multiple impacts of transposons.</title>
        <authorList>
            <person name="Zhao G."/>
            <person name="Zou C."/>
            <person name="Li K."/>
            <person name="Wang K."/>
            <person name="Li T."/>
            <person name="Gao L."/>
            <person name="Zhang X."/>
            <person name="Wang H."/>
            <person name="Yang Z."/>
            <person name="Liu X."/>
            <person name="Jiang W."/>
            <person name="Mao L."/>
            <person name="Kong X."/>
            <person name="Jiao Y."/>
            <person name="Jia J."/>
        </authorList>
    </citation>
    <scope>NUCLEOTIDE SEQUENCE [LARGE SCALE GENOMIC DNA]</scope>
    <source>
        <strain evidence="3">cv. AL8/78</strain>
    </source>
</reference>